<keyword evidence="2" id="KW-0472">Membrane</keyword>
<evidence type="ECO:0000313" key="3">
    <source>
        <dbReference type="EMBL" id="PZG53026.1"/>
    </source>
</evidence>
<dbReference type="RefSeq" id="WP_111166116.1">
    <property type="nucleotide sequence ID" value="NZ_POUA01000029.1"/>
</dbReference>
<organism evidence="3 4">
    <name type="scientific">Spongiactinospora gelatinilytica</name>
    <dbReference type="NCBI Taxonomy" id="2666298"/>
    <lineage>
        <taxon>Bacteria</taxon>
        <taxon>Bacillati</taxon>
        <taxon>Actinomycetota</taxon>
        <taxon>Actinomycetes</taxon>
        <taxon>Streptosporangiales</taxon>
        <taxon>Streptosporangiaceae</taxon>
        <taxon>Spongiactinospora</taxon>
    </lineage>
</organism>
<name>A0A2W2GTR0_9ACTN</name>
<reference evidence="3 4" key="1">
    <citation type="submission" date="2018-01" db="EMBL/GenBank/DDBJ databases">
        <title>Draft genome sequence of Sphaerisporangium sp. 7K107.</title>
        <authorList>
            <person name="Sahin N."/>
            <person name="Saygin H."/>
            <person name="Ay H."/>
        </authorList>
    </citation>
    <scope>NUCLEOTIDE SEQUENCE [LARGE SCALE GENOMIC DNA]</scope>
    <source>
        <strain evidence="3 4">7K107</strain>
    </source>
</reference>
<evidence type="ECO:0000256" key="1">
    <source>
        <dbReference type="SAM" id="MobiDB-lite"/>
    </source>
</evidence>
<feature type="region of interest" description="Disordered" evidence="1">
    <location>
        <begin position="1"/>
        <end position="27"/>
    </location>
</feature>
<evidence type="ECO:0000256" key="2">
    <source>
        <dbReference type="SAM" id="Phobius"/>
    </source>
</evidence>
<gene>
    <name evidence="3" type="ORF">C1I98_06225</name>
</gene>
<comment type="caution">
    <text evidence="3">The sequence shown here is derived from an EMBL/GenBank/DDBJ whole genome shotgun (WGS) entry which is preliminary data.</text>
</comment>
<accession>A0A2W2GTR0</accession>
<dbReference type="EMBL" id="POUA01000029">
    <property type="protein sequence ID" value="PZG53026.1"/>
    <property type="molecule type" value="Genomic_DNA"/>
</dbReference>
<feature type="transmembrane region" description="Helical" evidence="2">
    <location>
        <begin position="58"/>
        <end position="78"/>
    </location>
</feature>
<dbReference type="Proteomes" id="UP000248544">
    <property type="component" value="Unassembled WGS sequence"/>
</dbReference>
<keyword evidence="2" id="KW-1133">Transmembrane helix</keyword>
<evidence type="ECO:0000313" key="4">
    <source>
        <dbReference type="Proteomes" id="UP000248544"/>
    </source>
</evidence>
<keyword evidence="2" id="KW-0812">Transmembrane</keyword>
<protein>
    <submittedName>
        <fullName evidence="3">Uncharacterized protein</fullName>
    </submittedName>
</protein>
<dbReference type="AlphaFoldDB" id="A0A2W2GTR0"/>
<keyword evidence="4" id="KW-1185">Reference proteome</keyword>
<sequence>MTDPYRIDLSQPPSRRPSPSGSPKPGSAKVTLLWIVLAISVAANLLSNIVAGDEGTPLGLAAGVVGLGAIIGLIVHYVKRRRA</sequence>
<proteinExistence type="predicted"/>
<feature type="transmembrane region" description="Helical" evidence="2">
    <location>
        <begin position="32"/>
        <end position="52"/>
    </location>
</feature>